<dbReference type="EMBL" id="CABPRJ010001431">
    <property type="protein sequence ID" value="VVC36181.1"/>
    <property type="molecule type" value="Genomic_DNA"/>
</dbReference>
<dbReference type="Proteomes" id="UP000325440">
    <property type="component" value="Unassembled WGS sequence"/>
</dbReference>
<organism evidence="2 3">
    <name type="scientific">Cinara cedri</name>
    <dbReference type="NCBI Taxonomy" id="506608"/>
    <lineage>
        <taxon>Eukaryota</taxon>
        <taxon>Metazoa</taxon>
        <taxon>Ecdysozoa</taxon>
        <taxon>Arthropoda</taxon>
        <taxon>Hexapoda</taxon>
        <taxon>Insecta</taxon>
        <taxon>Pterygota</taxon>
        <taxon>Neoptera</taxon>
        <taxon>Paraneoptera</taxon>
        <taxon>Hemiptera</taxon>
        <taxon>Sternorrhyncha</taxon>
        <taxon>Aphidomorpha</taxon>
        <taxon>Aphidoidea</taxon>
        <taxon>Aphididae</taxon>
        <taxon>Lachninae</taxon>
        <taxon>Cinara</taxon>
    </lineage>
</organism>
<evidence type="ECO:0000256" key="1">
    <source>
        <dbReference type="SAM" id="MobiDB-lite"/>
    </source>
</evidence>
<feature type="region of interest" description="Disordered" evidence="1">
    <location>
        <begin position="56"/>
        <end position="91"/>
    </location>
</feature>
<evidence type="ECO:0000313" key="2">
    <source>
        <dbReference type="EMBL" id="VVC36181.1"/>
    </source>
</evidence>
<dbReference type="OrthoDB" id="10050074at2759"/>
<protein>
    <submittedName>
        <fullName evidence="2">Uncharacterized protein</fullName>
    </submittedName>
</protein>
<gene>
    <name evidence="2" type="ORF">CINCED_3A014414</name>
</gene>
<accession>A0A5E4MX59</accession>
<reference evidence="2 3" key="1">
    <citation type="submission" date="2019-08" db="EMBL/GenBank/DDBJ databases">
        <authorList>
            <person name="Alioto T."/>
            <person name="Alioto T."/>
            <person name="Gomez Garrido J."/>
        </authorList>
    </citation>
    <scope>NUCLEOTIDE SEQUENCE [LARGE SCALE GENOMIC DNA]</scope>
</reference>
<evidence type="ECO:0000313" key="3">
    <source>
        <dbReference type="Proteomes" id="UP000325440"/>
    </source>
</evidence>
<feature type="compositionally biased region" description="Basic and acidic residues" evidence="1">
    <location>
        <begin position="63"/>
        <end position="83"/>
    </location>
</feature>
<proteinExistence type="predicted"/>
<keyword evidence="3" id="KW-1185">Reference proteome</keyword>
<name>A0A5E4MX59_9HEMI</name>
<dbReference type="AlphaFoldDB" id="A0A5E4MX59"/>
<sequence>MPSISIHSNNKTINNLKTSWFMRLEQLHNDMCLPYLSTWIMQQFKNCHEKLSKAEGAYSSRKMAKDKPQHDILLEAQEDHSDSGPDLEFIN</sequence>